<evidence type="ECO:0000259" key="1">
    <source>
        <dbReference type="PROSITE" id="PS50181"/>
    </source>
</evidence>
<proteinExistence type="predicted"/>
<dbReference type="InterPro" id="IPR001810">
    <property type="entry name" value="F-box_dom"/>
</dbReference>
<accession>A0A9R1WZ55</accession>
<dbReference type="InterPro" id="IPR036047">
    <property type="entry name" value="F-box-like_dom_sf"/>
</dbReference>
<dbReference type="EMBL" id="NBSK02000008">
    <property type="protein sequence ID" value="KAJ0192469.1"/>
    <property type="molecule type" value="Genomic_DNA"/>
</dbReference>
<dbReference type="InterPro" id="IPR017451">
    <property type="entry name" value="F-box-assoc_interact_dom"/>
</dbReference>
<reference evidence="2 3" key="1">
    <citation type="journal article" date="2017" name="Nat. Commun.">
        <title>Genome assembly with in vitro proximity ligation data and whole-genome triplication in lettuce.</title>
        <authorList>
            <person name="Reyes-Chin-Wo S."/>
            <person name="Wang Z."/>
            <person name="Yang X."/>
            <person name="Kozik A."/>
            <person name="Arikit S."/>
            <person name="Song C."/>
            <person name="Xia L."/>
            <person name="Froenicke L."/>
            <person name="Lavelle D.O."/>
            <person name="Truco M.J."/>
            <person name="Xia R."/>
            <person name="Zhu S."/>
            <person name="Xu C."/>
            <person name="Xu H."/>
            <person name="Xu X."/>
            <person name="Cox K."/>
            <person name="Korf I."/>
            <person name="Meyers B.C."/>
            <person name="Michelmore R.W."/>
        </authorList>
    </citation>
    <scope>NUCLEOTIDE SEQUENCE [LARGE SCALE GENOMIC DNA]</scope>
    <source>
        <strain evidence="3">cv. Salinas</strain>
        <tissue evidence="2">Seedlings</tissue>
    </source>
</reference>
<dbReference type="InterPro" id="IPR013187">
    <property type="entry name" value="F-box-assoc_dom_typ3"/>
</dbReference>
<evidence type="ECO:0000313" key="3">
    <source>
        <dbReference type="Proteomes" id="UP000235145"/>
    </source>
</evidence>
<evidence type="ECO:0000313" key="2">
    <source>
        <dbReference type="EMBL" id="KAJ0192469.1"/>
    </source>
</evidence>
<dbReference type="InterPro" id="IPR050796">
    <property type="entry name" value="SCF_F-box_component"/>
</dbReference>
<dbReference type="Proteomes" id="UP000235145">
    <property type="component" value="Unassembled WGS sequence"/>
</dbReference>
<dbReference type="NCBIfam" id="TIGR01640">
    <property type="entry name" value="F_box_assoc_1"/>
    <property type="match status" value="1"/>
</dbReference>
<organism evidence="2 3">
    <name type="scientific">Lactuca sativa</name>
    <name type="common">Garden lettuce</name>
    <dbReference type="NCBI Taxonomy" id="4236"/>
    <lineage>
        <taxon>Eukaryota</taxon>
        <taxon>Viridiplantae</taxon>
        <taxon>Streptophyta</taxon>
        <taxon>Embryophyta</taxon>
        <taxon>Tracheophyta</taxon>
        <taxon>Spermatophyta</taxon>
        <taxon>Magnoliopsida</taxon>
        <taxon>eudicotyledons</taxon>
        <taxon>Gunneridae</taxon>
        <taxon>Pentapetalae</taxon>
        <taxon>asterids</taxon>
        <taxon>campanulids</taxon>
        <taxon>Asterales</taxon>
        <taxon>Asteraceae</taxon>
        <taxon>Cichorioideae</taxon>
        <taxon>Cichorieae</taxon>
        <taxon>Lactucinae</taxon>
        <taxon>Lactuca</taxon>
    </lineage>
</organism>
<gene>
    <name evidence="2" type="ORF">LSAT_V11C800398870</name>
</gene>
<name>A0A9R1WZ55_LACSA</name>
<dbReference type="SUPFAM" id="SSF81383">
    <property type="entry name" value="F-box domain"/>
    <property type="match status" value="1"/>
</dbReference>
<dbReference type="AlphaFoldDB" id="A0A9R1WZ55"/>
<comment type="caution">
    <text evidence="2">The sequence shown here is derived from an EMBL/GenBank/DDBJ whole genome shotgun (WGS) entry which is preliminary data.</text>
</comment>
<dbReference type="SMART" id="SM00256">
    <property type="entry name" value="FBOX"/>
    <property type="match status" value="1"/>
</dbReference>
<feature type="domain" description="F-box" evidence="1">
    <location>
        <begin position="37"/>
        <end position="82"/>
    </location>
</feature>
<dbReference type="PANTHER" id="PTHR31672:SF13">
    <property type="entry name" value="F-BOX PROTEIN CPR30-LIKE"/>
    <property type="match status" value="1"/>
</dbReference>
<sequence length="512" mass="58332">MGRVSINLNKKERDLSILNNLNNPLILDSGFSTAASEATMDDLPGEILSEIFIRLLAKQLAQMRCVSKSWNALLSQPSFIKFHLHRSIHNNDKTILVFMDEVFSFDRKPFTAHSTRSPHLELTKFIKLPINLQKRYYRVIGSINGLICFSDASDVNIWNPSLNAMLNIPPLSILSHCYSDSNICQIRFGFDPKTDDYKVVKFMGVHRQPSSSRSNGYFIQDWQQVVIYSMRKGSWYLITQRIPSCVIRIHSQAAVCVDGHDGHLHWLCYIDEEMKAQTIVAFDLGVETFYEIPLPDSKLHHHGHYWFSVLGVLDGKLCAMSRAKGERCEVWVMEEYRVAESWVKHHVFSQFSGIIPIGFTSHSEFVFYGYPCGLALFDPISAKVKSIGTPTTHVGMIKILEYVDSLVWIAPVKREIMCFNISDHFAKLKRGFNTMVNGTREIKTKTLAFAFGVHNLMLVKLYQGIEGEALKNSRCGQRDSLTDLGRVKPVSGYVRFSAQVKIPIEPIFLRSH</sequence>
<dbReference type="PANTHER" id="PTHR31672">
    <property type="entry name" value="BNACNNG10540D PROTEIN"/>
    <property type="match status" value="1"/>
</dbReference>
<dbReference type="CDD" id="cd22157">
    <property type="entry name" value="F-box_AtFBW1-like"/>
    <property type="match status" value="1"/>
</dbReference>
<protein>
    <recommendedName>
        <fullName evidence="1">F-box domain-containing protein</fullName>
    </recommendedName>
</protein>
<dbReference type="Gene3D" id="1.20.1280.50">
    <property type="match status" value="1"/>
</dbReference>
<dbReference type="Pfam" id="PF08268">
    <property type="entry name" value="FBA_3"/>
    <property type="match status" value="1"/>
</dbReference>
<dbReference type="Pfam" id="PF12937">
    <property type="entry name" value="F-box-like"/>
    <property type="match status" value="1"/>
</dbReference>
<keyword evidence="3" id="KW-1185">Reference proteome</keyword>
<dbReference type="PROSITE" id="PS50181">
    <property type="entry name" value="FBOX"/>
    <property type="match status" value="1"/>
</dbReference>